<dbReference type="AlphaFoldDB" id="A0A1M4W7U1"/>
<dbReference type="Pfam" id="PF13568">
    <property type="entry name" value="OMP_b-brl_2"/>
    <property type="match status" value="1"/>
</dbReference>
<evidence type="ECO:0000313" key="2">
    <source>
        <dbReference type="EMBL" id="SHE77267.1"/>
    </source>
</evidence>
<sequence length="230" mass="26585">MKKLLFVLIVCFTYQSQAQLFSKERVLNRENIDKKRWSWGYYLGFNNYGFNTRYKDINAEVLVTRNMGFNVGLVGNLRINDYIDLRLEPGVAFANRTLEFPGFNEEFEAIREVKSSYVHIPLLVKFSSKRINNFKPFLVGGASISHNLSSNEDNPDDNSAGEFRMKTNVVNLEVGFGIDFYLEYFKFSPSIRGIFGLTDELVRDNDPNSPWTSNIAQMKSRGIFINFTFQ</sequence>
<dbReference type="RefSeq" id="WP_073193054.1">
    <property type="nucleotide sequence ID" value="NZ_FQTW01000005.1"/>
</dbReference>
<dbReference type="STRING" id="1155689.SAMN05444278_105128"/>
<protein>
    <submittedName>
        <fullName evidence="2">Probable protein-translocating porin PorT</fullName>
    </submittedName>
</protein>
<dbReference type="Proteomes" id="UP000184462">
    <property type="component" value="Unassembled WGS sequence"/>
</dbReference>
<evidence type="ECO:0000259" key="1">
    <source>
        <dbReference type="Pfam" id="PF13568"/>
    </source>
</evidence>
<reference evidence="2 3" key="1">
    <citation type="submission" date="2016-11" db="EMBL/GenBank/DDBJ databases">
        <authorList>
            <person name="Jaros S."/>
            <person name="Januszkiewicz K."/>
            <person name="Wedrychowicz H."/>
        </authorList>
    </citation>
    <scope>NUCLEOTIDE SEQUENCE [LARGE SCALE GENOMIC DNA]</scope>
    <source>
        <strain evidence="2 3">DSM 25661</strain>
    </source>
</reference>
<evidence type="ECO:0000313" key="3">
    <source>
        <dbReference type="Proteomes" id="UP000184462"/>
    </source>
</evidence>
<keyword evidence="3" id="KW-1185">Reference proteome</keyword>
<dbReference type="OrthoDB" id="1467485at2"/>
<accession>A0A1M4W7U1</accession>
<gene>
    <name evidence="2" type="ORF">SAMN05444278_105128</name>
</gene>
<name>A0A1M4W7U1_9FLAO</name>
<proteinExistence type="predicted"/>
<dbReference type="EMBL" id="FQTW01000005">
    <property type="protein sequence ID" value="SHE77267.1"/>
    <property type="molecule type" value="Genomic_DNA"/>
</dbReference>
<feature type="domain" description="Outer membrane protein beta-barrel" evidence="1">
    <location>
        <begin position="17"/>
        <end position="200"/>
    </location>
</feature>
<dbReference type="InterPro" id="IPR025665">
    <property type="entry name" value="Beta-barrel_OMP_2"/>
</dbReference>
<organism evidence="2 3">
    <name type="scientific">Psychroflexus salarius</name>
    <dbReference type="NCBI Taxonomy" id="1155689"/>
    <lineage>
        <taxon>Bacteria</taxon>
        <taxon>Pseudomonadati</taxon>
        <taxon>Bacteroidota</taxon>
        <taxon>Flavobacteriia</taxon>
        <taxon>Flavobacteriales</taxon>
        <taxon>Flavobacteriaceae</taxon>
        <taxon>Psychroflexus</taxon>
    </lineage>
</organism>